<dbReference type="EMBL" id="JACSPV010000013">
    <property type="protein sequence ID" value="MBD8005379.1"/>
    <property type="molecule type" value="Genomic_DNA"/>
</dbReference>
<dbReference type="InterPro" id="IPR044149">
    <property type="entry name" value="Nitrilases_CHs"/>
</dbReference>
<dbReference type="SUPFAM" id="SSF56317">
    <property type="entry name" value="Carbon-nitrogen hydrolase"/>
    <property type="match status" value="1"/>
</dbReference>
<dbReference type="PROSITE" id="PS50263">
    <property type="entry name" value="CN_HYDROLASE"/>
    <property type="match status" value="1"/>
</dbReference>
<dbReference type="RefSeq" id="WP_191812275.1">
    <property type="nucleotide sequence ID" value="NZ_JACSPV010000013.1"/>
</dbReference>
<comment type="caution">
    <text evidence="3">The sequence shown here is derived from an EMBL/GenBank/DDBJ whole genome shotgun (WGS) entry which is preliminary data.</text>
</comment>
<accession>A0ABR8VKU7</accession>
<dbReference type="InterPro" id="IPR003010">
    <property type="entry name" value="C-N_Hydrolase"/>
</dbReference>
<evidence type="ECO:0000313" key="3">
    <source>
        <dbReference type="EMBL" id="MBD8005379.1"/>
    </source>
</evidence>
<dbReference type="Pfam" id="PF00795">
    <property type="entry name" value="CN_hydrolase"/>
    <property type="match status" value="1"/>
</dbReference>
<dbReference type="CDD" id="cd07564">
    <property type="entry name" value="nitrilases_CHs"/>
    <property type="match status" value="1"/>
</dbReference>
<gene>
    <name evidence="3" type="ORF">H9631_09815</name>
</gene>
<evidence type="ECO:0000313" key="4">
    <source>
        <dbReference type="Proteomes" id="UP000648182"/>
    </source>
</evidence>
<dbReference type="Proteomes" id="UP000648182">
    <property type="component" value="Unassembled WGS sequence"/>
</dbReference>
<evidence type="ECO:0000259" key="2">
    <source>
        <dbReference type="PROSITE" id="PS50263"/>
    </source>
</evidence>
<organism evidence="3 4">
    <name type="scientific">Bacillus norwichensis</name>
    <dbReference type="NCBI Taxonomy" id="2762217"/>
    <lineage>
        <taxon>Bacteria</taxon>
        <taxon>Bacillati</taxon>
        <taxon>Bacillota</taxon>
        <taxon>Bacilli</taxon>
        <taxon>Bacillales</taxon>
        <taxon>Bacillaceae</taxon>
        <taxon>Bacillus</taxon>
    </lineage>
</organism>
<dbReference type="GO" id="GO:0016787">
    <property type="term" value="F:hydrolase activity"/>
    <property type="evidence" value="ECO:0007669"/>
    <property type="project" value="UniProtKB-KW"/>
</dbReference>
<dbReference type="Gene3D" id="3.60.110.10">
    <property type="entry name" value="Carbon-nitrogen hydrolase"/>
    <property type="match status" value="1"/>
</dbReference>
<dbReference type="InterPro" id="IPR036526">
    <property type="entry name" value="C-N_Hydrolase_sf"/>
</dbReference>
<feature type="domain" description="CN hydrolase" evidence="2">
    <location>
        <begin position="8"/>
        <end position="280"/>
    </location>
</feature>
<sequence length="338" mass="38311">MYNQKEKVKVAAVNASPYVFDLDKTVDKCLSIIEEAANNGARLVVFPETFLPMYPWWLWMSVDNKKRLELFKQLYYESVEVAEEPFQRICRKAKEKGVYIVIGINERERGTLYNTQVFINDQGDIIGKRRKLVPTSEERTVWGRGDGSDLFVLDTPFGKMGGLICYENSMTLSRYALYSMGEQIHIANWPGSNYRSQPRDRTKTIETVSKFVAFEGQLFVIASSSCIGQEELDFYTTLDPSIKDSFDLGGGMSGIISPYGEYVSPPVINEEGIAYGEIDLDQILDAKHMIDCTGHYARPDVTKLVLNQEKYSALNTSEQPTIMKLSVDDEEQAVEIES</sequence>
<keyword evidence="4" id="KW-1185">Reference proteome</keyword>
<comment type="similarity">
    <text evidence="1">Belongs to the carbon-nitrogen hydrolase superfamily. Nitrilase family.</text>
</comment>
<dbReference type="PANTHER" id="PTHR46044:SF1">
    <property type="entry name" value="CN HYDROLASE DOMAIN-CONTAINING PROTEIN"/>
    <property type="match status" value="1"/>
</dbReference>
<protein>
    <submittedName>
        <fullName evidence="3">Carbon-nitrogen hydrolase family protein</fullName>
    </submittedName>
</protein>
<evidence type="ECO:0000256" key="1">
    <source>
        <dbReference type="ARBA" id="ARBA00008129"/>
    </source>
</evidence>
<proteinExistence type="inferred from homology"/>
<reference evidence="3 4" key="1">
    <citation type="submission" date="2020-08" db="EMBL/GenBank/DDBJ databases">
        <title>A Genomic Blueprint of the Chicken Gut Microbiome.</title>
        <authorList>
            <person name="Gilroy R."/>
            <person name="Ravi A."/>
            <person name="Getino M."/>
            <person name="Pursley I."/>
            <person name="Horton D.L."/>
            <person name="Alikhan N.-F."/>
            <person name="Baker D."/>
            <person name="Gharbi K."/>
            <person name="Hall N."/>
            <person name="Watson M."/>
            <person name="Adriaenssens E.M."/>
            <person name="Foster-Nyarko E."/>
            <person name="Jarju S."/>
            <person name="Secka A."/>
            <person name="Antonio M."/>
            <person name="Oren A."/>
            <person name="Chaudhuri R."/>
            <person name="La Ragione R.M."/>
            <person name="Hildebrand F."/>
            <person name="Pallen M.J."/>
        </authorList>
    </citation>
    <scope>NUCLEOTIDE SEQUENCE [LARGE SCALE GENOMIC DNA]</scope>
    <source>
        <strain evidence="3 4">Sa1BUA2</strain>
    </source>
</reference>
<keyword evidence="3" id="KW-0378">Hydrolase</keyword>
<dbReference type="PANTHER" id="PTHR46044">
    <property type="entry name" value="NITRILASE"/>
    <property type="match status" value="1"/>
</dbReference>
<name>A0ABR8VKU7_9BACI</name>